<protein>
    <submittedName>
        <fullName evidence="5">3-keto-5-aminohexanoate cleavage protein</fullName>
    </submittedName>
</protein>
<name>A0A2Z2KMU6_9BACL</name>
<keyword evidence="2" id="KW-0808">Transferase</keyword>
<evidence type="ECO:0000256" key="4">
    <source>
        <dbReference type="ARBA" id="ARBA00022833"/>
    </source>
</evidence>
<proteinExistence type="predicted"/>
<dbReference type="GO" id="GO:0046872">
    <property type="term" value="F:metal ion binding"/>
    <property type="evidence" value="ECO:0007669"/>
    <property type="project" value="UniProtKB-KW"/>
</dbReference>
<dbReference type="Gene3D" id="3.20.20.70">
    <property type="entry name" value="Aldolase class I"/>
    <property type="match status" value="1"/>
</dbReference>
<dbReference type="OrthoDB" id="63399at2"/>
<dbReference type="EMBL" id="CP021780">
    <property type="protein sequence ID" value="ASA21381.1"/>
    <property type="molecule type" value="Genomic_DNA"/>
</dbReference>
<evidence type="ECO:0000256" key="1">
    <source>
        <dbReference type="ARBA" id="ARBA00001947"/>
    </source>
</evidence>
<dbReference type="AlphaFoldDB" id="A0A2Z2KMU6"/>
<dbReference type="Pfam" id="PF05853">
    <property type="entry name" value="BKACE"/>
    <property type="match status" value="1"/>
</dbReference>
<organism evidence="5 6">
    <name type="scientific">Paenibacillus donghaensis</name>
    <dbReference type="NCBI Taxonomy" id="414771"/>
    <lineage>
        <taxon>Bacteria</taxon>
        <taxon>Bacillati</taxon>
        <taxon>Bacillota</taxon>
        <taxon>Bacilli</taxon>
        <taxon>Bacillales</taxon>
        <taxon>Paenibacillaceae</taxon>
        <taxon>Paenibacillus</taxon>
    </lineage>
</organism>
<evidence type="ECO:0000313" key="5">
    <source>
        <dbReference type="EMBL" id="ASA21381.1"/>
    </source>
</evidence>
<reference evidence="5 6" key="1">
    <citation type="submission" date="2017-06" db="EMBL/GenBank/DDBJ databases">
        <title>Complete genome sequence of Paenibacillus donghaensis KCTC 13049T isolated from East Sea sediment, South Korea.</title>
        <authorList>
            <person name="Jung B.K."/>
            <person name="Hong S.-J."/>
            <person name="Shin J.-H."/>
        </authorList>
    </citation>
    <scope>NUCLEOTIDE SEQUENCE [LARGE SCALE GENOMIC DNA]</scope>
    <source>
        <strain evidence="5 6">KCTC 13049</strain>
    </source>
</reference>
<dbReference type="InterPro" id="IPR013785">
    <property type="entry name" value="Aldolase_TIM"/>
</dbReference>
<dbReference type="InterPro" id="IPR008567">
    <property type="entry name" value="BKACE"/>
</dbReference>
<sequence length="265" mass="28728">MRKIIISVAPTSAQVTSIDPAELAREVLDAGQAGAAMVHMHVRDSGGQLTEDTRLFQDTVERIIRESDIVIQASTGGLSELTIEQRCAPILYDKVEIVSLNVGSVNLGEAIYRNPLGEVKYCVAQILEQGKIPEIEIFELGMIHTVLELDKQFNLPKPILFDLVLGHQGGAPATIEALIALRSCVPQDALWGITHAGRSDYTIITAAIAMGASLVRIGFEDSDYLTERERASSNAQLVAKIAGIIEAMELEVASPADVRKMLNVR</sequence>
<dbReference type="PANTHER" id="PTHR37418:SF2">
    <property type="entry name" value="3-KETO-5-AMINOHEXANOATE CLEAVAGE ENZYME"/>
    <property type="match status" value="1"/>
</dbReference>
<evidence type="ECO:0000256" key="2">
    <source>
        <dbReference type="ARBA" id="ARBA00022679"/>
    </source>
</evidence>
<keyword evidence="3" id="KW-0479">Metal-binding</keyword>
<comment type="cofactor">
    <cofactor evidence="1">
        <name>Zn(2+)</name>
        <dbReference type="ChEBI" id="CHEBI:29105"/>
    </cofactor>
</comment>
<dbReference type="GO" id="GO:0043720">
    <property type="term" value="F:3-keto-5-aminohexanoate cleavage activity"/>
    <property type="evidence" value="ECO:0007669"/>
    <property type="project" value="InterPro"/>
</dbReference>
<keyword evidence="6" id="KW-1185">Reference proteome</keyword>
<dbReference type="Proteomes" id="UP000249890">
    <property type="component" value="Chromosome"/>
</dbReference>
<dbReference type="RefSeq" id="WP_087915392.1">
    <property type="nucleotide sequence ID" value="NZ_CP021780.1"/>
</dbReference>
<gene>
    <name evidence="5" type="ORF">B9T62_11665</name>
</gene>
<dbReference type="KEGG" id="pdh:B9T62_11665"/>
<keyword evidence="4" id="KW-0862">Zinc</keyword>
<evidence type="ECO:0000256" key="3">
    <source>
        <dbReference type="ARBA" id="ARBA00022723"/>
    </source>
</evidence>
<accession>A0A2Z2KMU6</accession>
<evidence type="ECO:0000313" key="6">
    <source>
        <dbReference type="Proteomes" id="UP000249890"/>
    </source>
</evidence>
<dbReference type="PANTHER" id="PTHR37418">
    <property type="entry name" value="3-KETO-5-AMINOHEXANOATE CLEAVAGE ENZYME-RELATED"/>
    <property type="match status" value="1"/>
</dbReference>